<dbReference type="AlphaFoldDB" id="A0A2T0FEW4"/>
<protein>
    <submittedName>
        <fullName evidence="1">Uncharacterized protein</fullName>
    </submittedName>
</protein>
<evidence type="ECO:0000313" key="2">
    <source>
        <dbReference type="Proteomes" id="UP000238350"/>
    </source>
</evidence>
<dbReference type="GeneID" id="36514883"/>
<comment type="caution">
    <text evidence="1">The sequence shown here is derived from an EMBL/GenBank/DDBJ whole genome shotgun (WGS) entry which is preliminary data.</text>
</comment>
<dbReference type="RefSeq" id="XP_024663460.1">
    <property type="nucleotide sequence ID" value="XM_024807692.1"/>
</dbReference>
<evidence type="ECO:0000313" key="1">
    <source>
        <dbReference type="EMBL" id="PRT53514.1"/>
    </source>
</evidence>
<organism evidence="1 2">
    <name type="scientific">Wickerhamiella sorbophila</name>
    <dbReference type="NCBI Taxonomy" id="45607"/>
    <lineage>
        <taxon>Eukaryota</taxon>
        <taxon>Fungi</taxon>
        <taxon>Dikarya</taxon>
        <taxon>Ascomycota</taxon>
        <taxon>Saccharomycotina</taxon>
        <taxon>Dipodascomycetes</taxon>
        <taxon>Dipodascales</taxon>
        <taxon>Trichomonascaceae</taxon>
        <taxon>Wickerhamiella</taxon>
    </lineage>
</organism>
<gene>
    <name evidence="1" type="ORF">B9G98_01134</name>
</gene>
<dbReference type="EMBL" id="NDIQ01000001">
    <property type="protein sequence ID" value="PRT53514.1"/>
    <property type="molecule type" value="Genomic_DNA"/>
</dbReference>
<proteinExistence type="predicted"/>
<dbReference type="OrthoDB" id="185373at2759"/>
<accession>A0A2T0FEW4</accession>
<name>A0A2T0FEW4_9ASCO</name>
<keyword evidence="2" id="KW-1185">Reference proteome</keyword>
<reference evidence="1 2" key="1">
    <citation type="submission" date="2017-04" db="EMBL/GenBank/DDBJ databases">
        <title>Genome sequencing of [Candida] sorbophila.</title>
        <authorList>
            <person name="Ahn J.O."/>
        </authorList>
    </citation>
    <scope>NUCLEOTIDE SEQUENCE [LARGE SCALE GENOMIC DNA]</scope>
    <source>
        <strain evidence="1 2">DS02</strain>
    </source>
</reference>
<sequence length="361" mass="41501">MQRQFLRGIRTLKRPNRVQQIEKVIPVPTIDVLRKQLANLPVDQREYLQHVLSTREQEVSELLKAQENDMAQKSDNRQESELNYVYAFVKETLGAADNLSDFGTAFWEAVKTLASTKDPKYIELFSTLFEVAKRMPDNIRIDVIYLVGTYLYRLKKVRLDPVNEVEYLDSLVAKGRPFRALGYWSSRKNREEVKETTYWTEIGALYHLDAGLWHEAELLALSLHEKGLLSPRLAGEMVKFAAKKQNKALGLWTDRFISSLKGNVKEDVSEVSSLEEILHRVTPITPENAAQVLYNCVEARQWDTAAKLLKVLPQHYDNAKLLSSMSRTTKYTSKSEPPIHDFAELLTDNSDMLFQEKCCTS</sequence>
<dbReference type="Proteomes" id="UP000238350">
    <property type="component" value="Unassembled WGS sequence"/>
</dbReference>